<reference evidence="2 3" key="1">
    <citation type="journal article" date="2024" name="BMC Genomics">
        <title>Genome assembly of redclaw crayfish (Cherax quadricarinatus) provides insights into its immune adaptation and hypoxia tolerance.</title>
        <authorList>
            <person name="Liu Z."/>
            <person name="Zheng J."/>
            <person name="Li H."/>
            <person name="Fang K."/>
            <person name="Wang S."/>
            <person name="He J."/>
            <person name="Zhou D."/>
            <person name="Weng S."/>
            <person name="Chi M."/>
            <person name="Gu Z."/>
            <person name="He J."/>
            <person name="Li F."/>
            <person name="Wang M."/>
        </authorList>
    </citation>
    <scope>NUCLEOTIDE SEQUENCE [LARGE SCALE GENOMIC DNA]</scope>
    <source>
        <strain evidence="2">ZL_2023a</strain>
    </source>
</reference>
<dbReference type="EMBL" id="JARKIK010000004">
    <property type="protein sequence ID" value="KAK8752904.1"/>
    <property type="molecule type" value="Genomic_DNA"/>
</dbReference>
<accession>A0AAW0YJC0</accession>
<evidence type="ECO:0000313" key="2">
    <source>
        <dbReference type="EMBL" id="KAK8752904.1"/>
    </source>
</evidence>
<name>A0AAW0YJC0_CHEQU</name>
<feature type="non-terminal residue" evidence="2">
    <location>
        <position position="303"/>
    </location>
</feature>
<evidence type="ECO:0000256" key="1">
    <source>
        <dbReference type="SAM" id="MobiDB-lite"/>
    </source>
</evidence>
<gene>
    <name evidence="2" type="ORF">OTU49_008209</name>
</gene>
<dbReference type="AlphaFoldDB" id="A0AAW0YJC0"/>
<keyword evidence="3" id="KW-1185">Reference proteome</keyword>
<dbReference type="Gene3D" id="3.40.50.1440">
    <property type="entry name" value="Tubulin/FtsZ, GTPase domain"/>
    <property type="match status" value="1"/>
</dbReference>
<dbReference type="InterPro" id="IPR036525">
    <property type="entry name" value="Tubulin/FtsZ_GTPase_sf"/>
</dbReference>
<protein>
    <submittedName>
        <fullName evidence="2">Uncharacterized protein</fullName>
    </submittedName>
</protein>
<evidence type="ECO:0000313" key="3">
    <source>
        <dbReference type="Proteomes" id="UP001445076"/>
    </source>
</evidence>
<organism evidence="2 3">
    <name type="scientific">Cherax quadricarinatus</name>
    <name type="common">Australian red claw crayfish</name>
    <dbReference type="NCBI Taxonomy" id="27406"/>
    <lineage>
        <taxon>Eukaryota</taxon>
        <taxon>Metazoa</taxon>
        <taxon>Ecdysozoa</taxon>
        <taxon>Arthropoda</taxon>
        <taxon>Crustacea</taxon>
        <taxon>Multicrustacea</taxon>
        <taxon>Malacostraca</taxon>
        <taxon>Eumalacostraca</taxon>
        <taxon>Eucarida</taxon>
        <taxon>Decapoda</taxon>
        <taxon>Pleocyemata</taxon>
        <taxon>Astacidea</taxon>
        <taxon>Parastacoidea</taxon>
        <taxon>Parastacidae</taxon>
        <taxon>Cherax</taxon>
    </lineage>
</organism>
<dbReference type="Gene3D" id="3.30.70.1820">
    <property type="entry name" value="L1 transposable element, RRM domain"/>
    <property type="match status" value="1"/>
</dbReference>
<feature type="region of interest" description="Disordered" evidence="1">
    <location>
        <begin position="235"/>
        <end position="254"/>
    </location>
</feature>
<proteinExistence type="predicted"/>
<sequence length="303" mass="33678">MDCAAIKLLIDTQHEAYKNALELFVNQLTNKIDASQVQILELAKSLEYIQADVAELKSEVKQLVNSQVEDKPHTMKWQDRISSSKHAVDMEVTTLNHVTHHTLSGSLCIEGLGELEQETLDELTSKVCSLLQERLKMSEVALQQVHRVGQQGDHRPRPVLVTFCNYKDRDAVLRRSRILQDLKIYIKENLNLLDTSRRIKSKGVKTSHAELIAKYKDGASGAKYKNGDIGDILEPGMLPDSSSPPSGATRDHLKTSTADADTGVGRQVLSLHVGQAGVQLGRVCWELFCLEHSIYPDGVPYSA</sequence>
<comment type="caution">
    <text evidence="2">The sequence shown here is derived from an EMBL/GenBank/DDBJ whole genome shotgun (WGS) entry which is preliminary data.</text>
</comment>
<dbReference type="Proteomes" id="UP001445076">
    <property type="component" value="Unassembled WGS sequence"/>
</dbReference>
<dbReference type="SUPFAM" id="SSF52490">
    <property type="entry name" value="Tubulin nucleotide-binding domain-like"/>
    <property type="match status" value="1"/>
</dbReference>